<dbReference type="AlphaFoldDB" id="A0A6M4GQS0"/>
<protein>
    <recommendedName>
        <fullName evidence="2">SPOR domain-containing protein</fullName>
    </recommendedName>
</protein>
<proteinExistence type="predicted"/>
<keyword evidence="1" id="KW-0732">Signal</keyword>
<feature type="chain" id="PRO_5026880313" description="SPOR domain-containing protein" evidence="1">
    <location>
        <begin position="18"/>
        <end position="218"/>
    </location>
</feature>
<dbReference type="InterPro" id="IPR007730">
    <property type="entry name" value="SPOR-like_dom"/>
</dbReference>
<evidence type="ECO:0000313" key="3">
    <source>
        <dbReference type="EMBL" id="QJR09581.1"/>
    </source>
</evidence>
<organism evidence="3 4">
    <name type="scientific">Usitatibacter rugosus</name>
    <dbReference type="NCBI Taxonomy" id="2732067"/>
    <lineage>
        <taxon>Bacteria</taxon>
        <taxon>Pseudomonadati</taxon>
        <taxon>Pseudomonadota</taxon>
        <taxon>Betaproteobacteria</taxon>
        <taxon>Nitrosomonadales</taxon>
        <taxon>Usitatibacteraceae</taxon>
        <taxon>Usitatibacter</taxon>
    </lineage>
</organism>
<accession>A0A6M4GQS0</accession>
<feature type="domain" description="SPOR" evidence="2">
    <location>
        <begin position="108"/>
        <end position="170"/>
    </location>
</feature>
<dbReference type="Pfam" id="PF05036">
    <property type="entry name" value="SPOR"/>
    <property type="match status" value="1"/>
</dbReference>
<gene>
    <name evidence="3" type="ORF">DSM104443_00630</name>
</gene>
<reference evidence="3 4" key="1">
    <citation type="submission" date="2020-04" db="EMBL/GenBank/DDBJ databases">
        <title>Usitatibacter rugosus gen. nov., sp. nov. and Usitatibacter palustris sp. nov., novel members of Usitatibacteraceae fam. nov. within the order Nitrosomonadales isolated from soil.</title>
        <authorList>
            <person name="Huber K.J."/>
            <person name="Neumann-Schaal M."/>
            <person name="Geppert A."/>
            <person name="Luckner M."/>
            <person name="Wanner G."/>
            <person name="Overmann J."/>
        </authorList>
    </citation>
    <scope>NUCLEOTIDE SEQUENCE [LARGE SCALE GENOMIC DNA]</scope>
    <source>
        <strain evidence="3 4">0125_3</strain>
    </source>
</reference>
<keyword evidence="4" id="KW-1185">Reference proteome</keyword>
<dbReference type="KEGG" id="uru:DSM104443_00630"/>
<dbReference type="RefSeq" id="WP_171089407.1">
    <property type="nucleotide sequence ID" value="NZ_CP053069.1"/>
</dbReference>
<sequence length="218" mass="23965">MSRLLFFVLLIACLAFGAHVYLTQPPEQPDFANRERNPGEVKLVAVTPPLVAARKAEETRETVARLTGAACVEFAGVAATDLPKAREAFAAFKLGDRLVERRVEDITRHWVYLPPAKDRKTAETTIADLRKKGVADISIRPDNAVSLGVFSTEDAARRFLSTMDAKGVKGAQSGPFSKELREVTFLVREPDTELVARLAVLQRDYPGALMRAVTCPTQ</sequence>
<name>A0A6M4GQS0_9PROT</name>
<evidence type="ECO:0000259" key="2">
    <source>
        <dbReference type="Pfam" id="PF05036"/>
    </source>
</evidence>
<feature type="signal peptide" evidence="1">
    <location>
        <begin position="1"/>
        <end position="17"/>
    </location>
</feature>
<dbReference type="Proteomes" id="UP000501534">
    <property type="component" value="Chromosome"/>
</dbReference>
<dbReference type="GO" id="GO:0042834">
    <property type="term" value="F:peptidoglycan binding"/>
    <property type="evidence" value="ECO:0007669"/>
    <property type="project" value="InterPro"/>
</dbReference>
<dbReference type="EMBL" id="CP053069">
    <property type="protein sequence ID" value="QJR09581.1"/>
    <property type="molecule type" value="Genomic_DNA"/>
</dbReference>
<evidence type="ECO:0000313" key="4">
    <source>
        <dbReference type="Proteomes" id="UP000501534"/>
    </source>
</evidence>
<evidence type="ECO:0000256" key="1">
    <source>
        <dbReference type="SAM" id="SignalP"/>
    </source>
</evidence>